<accession>A0A2H1V4X2</accession>
<gene>
    <name evidence="2" type="ORF">SFRICE_027696</name>
</gene>
<evidence type="ECO:0000313" key="2">
    <source>
        <dbReference type="EMBL" id="SOQ35877.1"/>
    </source>
</evidence>
<dbReference type="AlphaFoldDB" id="A0A2H1V4X2"/>
<dbReference type="EMBL" id="ODYU01000687">
    <property type="protein sequence ID" value="SOQ35877.1"/>
    <property type="molecule type" value="Genomic_DNA"/>
</dbReference>
<feature type="compositionally biased region" description="Basic and acidic residues" evidence="1">
    <location>
        <begin position="1"/>
        <end position="13"/>
    </location>
</feature>
<reference evidence="2" key="1">
    <citation type="submission" date="2016-07" db="EMBL/GenBank/DDBJ databases">
        <authorList>
            <person name="Bretaudeau A."/>
        </authorList>
    </citation>
    <scope>NUCLEOTIDE SEQUENCE</scope>
    <source>
        <strain evidence="2">Rice</strain>
        <tissue evidence="2">Whole body</tissue>
    </source>
</reference>
<protein>
    <submittedName>
        <fullName evidence="2">SFRICE_027696</fullName>
    </submittedName>
</protein>
<name>A0A2H1V4X2_SPOFR</name>
<sequence>MVKAGKRADRSPDGKQSPPAMNIRNTRGVKRVRNLRGKGGNRTYGNLTHIKKHNANFVTRRFSVWPWYHSVRASLFVSIHGSPTLKQKKALLNVKANIII</sequence>
<feature type="region of interest" description="Disordered" evidence="1">
    <location>
        <begin position="1"/>
        <end position="27"/>
    </location>
</feature>
<evidence type="ECO:0000256" key="1">
    <source>
        <dbReference type="SAM" id="MobiDB-lite"/>
    </source>
</evidence>
<organism evidence="2">
    <name type="scientific">Spodoptera frugiperda</name>
    <name type="common">Fall armyworm</name>
    <dbReference type="NCBI Taxonomy" id="7108"/>
    <lineage>
        <taxon>Eukaryota</taxon>
        <taxon>Metazoa</taxon>
        <taxon>Ecdysozoa</taxon>
        <taxon>Arthropoda</taxon>
        <taxon>Hexapoda</taxon>
        <taxon>Insecta</taxon>
        <taxon>Pterygota</taxon>
        <taxon>Neoptera</taxon>
        <taxon>Endopterygota</taxon>
        <taxon>Lepidoptera</taxon>
        <taxon>Glossata</taxon>
        <taxon>Ditrysia</taxon>
        <taxon>Noctuoidea</taxon>
        <taxon>Noctuidae</taxon>
        <taxon>Amphipyrinae</taxon>
        <taxon>Spodoptera</taxon>
    </lineage>
</organism>
<proteinExistence type="predicted"/>